<gene>
    <name evidence="8" type="ORF">QQS21_000422</name>
</gene>
<keyword evidence="3" id="KW-0479">Metal-binding</keyword>
<keyword evidence="3" id="KW-0862">Zinc</keyword>
<feature type="binding site" evidence="3">
    <location>
        <position position="550"/>
    </location>
    <ligand>
        <name>Zn(2+)</name>
        <dbReference type="ChEBI" id="CHEBI:29105"/>
    </ligand>
</feature>
<dbReference type="EC" id="3.5.1.23" evidence="4"/>
<dbReference type="Proteomes" id="UP001251528">
    <property type="component" value="Unassembled WGS sequence"/>
</dbReference>
<dbReference type="GO" id="GO:0046512">
    <property type="term" value="P:sphingosine biosynthetic process"/>
    <property type="evidence" value="ECO:0007669"/>
    <property type="project" value="TreeGrafter"/>
</dbReference>
<dbReference type="EMBL" id="JASWJB010000004">
    <property type="protein sequence ID" value="KAK2616599.1"/>
    <property type="molecule type" value="Genomic_DNA"/>
</dbReference>
<keyword evidence="2 4" id="KW-0378">Hydrolase</keyword>
<evidence type="ECO:0000256" key="2">
    <source>
        <dbReference type="ARBA" id="ARBA00022801"/>
    </source>
</evidence>
<evidence type="ECO:0000256" key="4">
    <source>
        <dbReference type="RuleBase" id="RU366019"/>
    </source>
</evidence>
<keyword evidence="4" id="KW-0746">Sphingolipid metabolism</keyword>
<dbReference type="Pfam" id="PF04734">
    <property type="entry name" value="Ceramidase_alk"/>
    <property type="match status" value="1"/>
</dbReference>
<evidence type="ECO:0000259" key="6">
    <source>
        <dbReference type="Pfam" id="PF04734"/>
    </source>
</evidence>
<feature type="signal peptide" evidence="5">
    <location>
        <begin position="1"/>
        <end position="27"/>
    </location>
</feature>
<evidence type="ECO:0000256" key="5">
    <source>
        <dbReference type="SAM" id="SignalP"/>
    </source>
</evidence>
<dbReference type="Pfam" id="PF17048">
    <property type="entry name" value="Ceramidse_alk_C"/>
    <property type="match status" value="1"/>
</dbReference>
<name>A0AAJ0CYV0_9HYPO</name>
<evidence type="ECO:0000256" key="3">
    <source>
        <dbReference type="PIRSR" id="PIRSR606823-2"/>
    </source>
</evidence>
<reference evidence="8" key="1">
    <citation type="submission" date="2023-06" db="EMBL/GenBank/DDBJ databases">
        <title>Conoideocrella luteorostrata (Hypocreales: Clavicipitaceae), a potential biocontrol fungus for elongate hemlock scale in United States Christmas tree production areas.</title>
        <authorList>
            <person name="Barrett H."/>
            <person name="Lovett B."/>
            <person name="Macias A.M."/>
            <person name="Stajich J.E."/>
            <person name="Kasson M.T."/>
        </authorList>
    </citation>
    <scope>NUCLEOTIDE SEQUENCE</scope>
    <source>
        <strain evidence="8">ARSEF 14590</strain>
    </source>
</reference>
<feature type="binding site" evidence="3">
    <location>
        <position position="156"/>
    </location>
    <ligand>
        <name>Zn(2+)</name>
        <dbReference type="ChEBI" id="CHEBI:29105"/>
    </ligand>
</feature>
<protein>
    <recommendedName>
        <fullName evidence="4">Neutral ceramidase</fullName>
        <ecNumber evidence="4">3.5.1.23</ecNumber>
    </recommendedName>
</protein>
<comment type="caution">
    <text evidence="8">The sequence shown here is derived from an EMBL/GenBank/DDBJ whole genome shotgun (WGS) entry which is preliminary data.</text>
</comment>
<evidence type="ECO:0000313" key="8">
    <source>
        <dbReference type="EMBL" id="KAK2616599.1"/>
    </source>
</evidence>
<dbReference type="Gene3D" id="2.60.40.2300">
    <property type="entry name" value="Neutral/alkaline non-lysosomal ceramidase, C-terminal domain"/>
    <property type="match status" value="1"/>
</dbReference>
<sequence length="747" mass="81483">MRAFVSSPALLLSLLALLLLIATGTNALPERYVNLHGKFSRSSVRSPYTAIPRNSSAKNEYLIGAGKADITGPVADVILTGYANLGQVGAGIRQRIFSRAFIVGDVNNPKDRIVYVVLDNLVGDTAIRFGVLDALASMGGDYVLYGQHNVALAAAHSHSAPGGWNNYLVPQIPGLGFDEQSYQAIVDGVVLSIKRAHESLAEGRLDIGTTEITDASINRSQWAYLHNPAEERARYAASTDTTMTLLRFTRASDNKITGVLNWFPVHGTSLYRNNTHVAGDNKGLAAWMVEQEMKADPAFADGFIAAFSQANLADVTPNTEGAWCEDGSGQQCSFETSTCADGTVAACQGRGPNFRVQDQGASSCHEIARRQLNGAKKILASMSEAPTSVKGSSVKSFHFFHNMEYWEFILPNGQKAMTCPAALGHSFAAGTTDGRGEFDFIQGDSGKPHNPEWDLILRLIQNPSPRQIDCQKPKPIFLSGGELKLPYEWEPSIVDVMMFRVGQLVIILSPSEVTTMSGRRWKEAVEKQVMSFVKDPIVVLGSPANTYAHYVTTPEEYDAQRYEGASTIFGRHELDAYINLTVSNMDYLKPGATGQPPQGKLPPNNRNVSISLLAPVLYDKAPAFQPFGNVLLQPSRTYQKGNVVKSTFQGADPRNNLRLDGTFAAVERLGDDGRWTQVADDADWYLVYTWRRTSGILGSSEVDITWDTSGNAKAGTYRFKYYGDAKNIGGGIESFVGTSDPFQVHQF</sequence>
<evidence type="ECO:0000313" key="9">
    <source>
        <dbReference type="Proteomes" id="UP001251528"/>
    </source>
</evidence>
<feature type="binding site" evidence="3">
    <location>
        <position position="266"/>
    </location>
    <ligand>
        <name>Zn(2+)</name>
        <dbReference type="ChEBI" id="CHEBI:29105"/>
    </ligand>
</feature>
<dbReference type="GO" id="GO:0017040">
    <property type="term" value="F:N-acylsphingosine amidohydrolase activity"/>
    <property type="evidence" value="ECO:0007669"/>
    <property type="project" value="UniProtKB-UniRule"/>
</dbReference>
<dbReference type="GO" id="GO:0042759">
    <property type="term" value="P:long-chain fatty acid biosynthetic process"/>
    <property type="evidence" value="ECO:0007669"/>
    <property type="project" value="TreeGrafter"/>
</dbReference>
<dbReference type="InterPro" id="IPR031329">
    <property type="entry name" value="NEUT/ALK_ceramidase_N"/>
</dbReference>
<dbReference type="GO" id="GO:0016020">
    <property type="term" value="C:membrane"/>
    <property type="evidence" value="ECO:0007669"/>
    <property type="project" value="GOC"/>
</dbReference>
<organism evidence="8 9">
    <name type="scientific">Conoideocrella luteorostrata</name>
    <dbReference type="NCBI Taxonomy" id="1105319"/>
    <lineage>
        <taxon>Eukaryota</taxon>
        <taxon>Fungi</taxon>
        <taxon>Dikarya</taxon>
        <taxon>Ascomycota</taxon>
        <taxon>Pezizomycotina</taxon>
        <taxon>Sordariomycetes</taxon>
        <taxon>Hypocreomycetidae</taxon>
        <taxon>Hypocreales</taxon>
        <taxon>Clavicipitaceae</taxon>
        <taxon>Conoideocrella</taxon>
    </lineage>
</organism>
<evidence type="ECO:0000259" key="7">
    <source>
        <dbReference type="Pfam" id="PF17048"/>
    </source>
</evidence>
<comment type="similarity">
    <text evidence="1 4">Belongs to the neutral ceramidase family.</text>
</comment>
<keyword evidence="5" id="KW-0732">Signal</keyword>
<dbReference type="GO" id="GO:0046514">
    <property type="term" value="P:ceramide catabolic process"/>
    <property type="evidence" value="ECO:0007669"/>
    <property type="project" value="InterPro"/>
</dbReference>
<proteinExistence type="inferred from homology"/>
<dbReference type="InterPro" id="IPR006823">
    <property type="entry name" value="Ceramidase_alk"/>
</dbReference>
<dbReference type="InterPro" id="IPR031331">
    <property type="entry name" value="NEUT/ALK_ceramidase_C"/>
</dbReference>
<comment type="catalytic activity">
    <reaction evidence="4">
        <text>an N-acylsphing-4-enine + H2O = sphing-4-enine + a fatty acid</text>
        <dbReference type="Rhea" id="RHEA:20856"/>
        <dbReference type="ChEBI" id="CHEBI:15377"/>
        <dbReference type="ChEBI" id="CHEBI:28868"/>
        <dbReference type="ChEBI" id="CHEBI:52639"/>
        <dbReference type="ChEBI" id="CHEBI:57756"/>
        <dbReference type="EC" id="3.5.1.23"/>
    </reaction>
</comment>
<dbReference type="InterPro" id="IPR038445">
    <property type="entry name" value="NCDase_C_sf"/>
</dbReference>
<dbReference type="AlphaFoldDB" id="A0AAJ0CYV0"/>
<dbReference type="GO" id="GO:0046872">
    <property type="term" value="F:metal ion binding"/>
    <property type="evidence" value="ECO:0007669"/>
    <property type="project" value="UniProtKB-KW"/>
</dbReference>
<feature type="chain" id="PRO_5042523505" description="Neutral ceramidase" evidence="5">
    <location>
        <begin position="28"/>
        <end position="747"/>
    </location>
</feature>
<comment type="cofactor">
    <cofactor evidence="3">
        <name>Zn(2+)</name>
        <dbReference type="ChEBI" id="CHEBI:29105"/>
    </cofactor>
    <text evidence="3">Binds 1 zinc ion per subunit.</text>
</comment>
<keyword evidence="9" id="KW-1185">Reference proteome</keyword>
<dbReference type="PANTHER" id="PTHR12670">
    <property type="entry name" value="CERAMIDASE"/>
    <property type="match status" value="1"/>
</dbReference>
<dbReference type="GO" id="GO:0005576">
    <property type="term" value="C:extracellular region"/>
    <property type="evidence" value="ECO:0007669"/>
    <property type="project" value="TreeGrafter"/>
</dbReference>
<feature type="domain" description="Neutral/alkaline non-lysosomal ceramidase N-terminal" evidence="6">
    <location>
        <begin position="61"/>
        <end position="579"/>
    </location>
</feature>
<feature type="domain" description="Neutral/alkaline non-lysosomal ceramidase C-terminal" evidence="7">
    <location>
        <begin position="583"/>
        <end position="744"/>
    </location>
</feature>
<accession>A0AAJ0CYV0</accession>
<evidence type="ECO:0000256" key="1">
    <source>
        <dbReference type="ARBA" id="ARBA00009835"/>
    </source>
</evidence>
<keyword evidence="4" id="KW-0443">Lipid metabolism</keyword>
<dbReference type="PANTHER" id="PTHR12670:SF20">
    <property type="entry name" value="NEUTRAL CERAMIDASE"/>
    <property type="match status" value="1"/>
</dbReference>
<feature type="binding site" evidence="3">
    <location>
        <position position="512"/>
    </location>
    <ligand>
        <name>Zn(2+)</name>
        <dbReference type="ChEBI" id="CHEBI:29105"/>
    </ligand>
</feature>